<feature type="signal peptide" evidence="1">
    <location>
        <begin position="1"/>
        <end position="27"/>
    </location>
</feature>
<organism evidence="2 3">
    <name type="scientific">Ramlibacter lithotrophicus</name>
    <dbReference type="NCBI Taxonomy" id="2606681"/>
    <lineage>
        <taxon>Bacteria</taxon>
        <taxon>Pseudomonadati</taxon>
        <taxon>Pseudomonadota</taxon>
        <taxon>Betaproteobacteria</taxon>
        <taxon>Burkholderiales</taxon>
        <taxon>Comamonadaceae</taxon>
        <taxon>Ramlibacter</taxon>
    </lineage>
</organism>
<keyword evidence="3" id="KW-1185">Reference proteome</keyword>
<dbReference type="AlphaFoldDB" id="A0A7X6DD75"/>
<feature type="chain" id="PRO_5030697279" description="Outer membrane lipoprotein carrier protein LolA" evidence="1">
    <location>
        <begin position="28"/>
        <end position="239"/>
    </location>
</feature>
<evidence type="ECO:0000313" key="3">
    <source>
        <dbReference type="Proteomes" id="UP000521868"/>
    </source>
</evidence>
<sequence>MGKSSHHRSRVARIALAWVLACGSAAAGQAGSDAEAIATGAGNLLAVLRESAGENKLDEALRPYGPLQATTPQGRRVEFETSWYQYLGDMHIRLVFDGERTLQSASPDDLARLQLTPDEALQLAVANLRRVYGEPHVQPWSGGLMQVKAAAPELTSSYFLDREFWQALQTRHPDGLVVAVPRRGGLVYASARDAAAVESLRFSAAALYAGGPGARLSSALYLFKDGRWSVFQAPQPPAD</sequence>
<accession>A0A7X6DD75</accession>
<keyword evidence="1" id="KW-0732">Signal</keyword>
<evidence type="ECO:0008006" key="4">
    <source>
        <dbReference type="Google" id="ProtNLM"/>
    </source>
</evidence>
<dbReference type="RefSeq" id="WP_168106081.1">
    <property type="nucleotide sequence ID" value="NZ_VTOX01000001.1"/>
</dbReference>
<proteinExistence type="predicted"/>
<evidence type="ECO:0000313" key="2">
    <source>
        <dbReference type="EMBL" id="NKE65045.1"/>
    </source>
</evidence>
<reference evidence="2 3" key="1">
    <citation type="journal article" date="2020" name="Nature">
        <title>Bacterial chemolithoautotrophy via manganese oxidation.</title>
        <authorList>
            <person name="Yu H."/>
            <person name="Leadbetter J.R."/>
        </authorList>
    </citation>
    <scope>NUCLEOTIDE SEQUENCE [LARGE SCALE GENOMIC DNA]</scope>
    <source>
        <strain evidence="2 3">RBP-1</strain>
    </source>
</reference>
<dbReference type="Proteomes" id="UP000521868">
    <property type="component" value="Unassembled WGS sequence"/>
</dbReference>
<protein>
    <recommendedName>
        <fullName evidence="4">Outer membrane lipoprotein carrier protein LolA</fullName>
    </recommendedName>
</protein>
<dbReference type="EMBL" id="VTOX01000001">
    <property type="protein sequence ID" value="NKE65045.1"/>
    <property type="molecule type" value="Genomic_DNA"/>
</dbReference>
<evidence type="ECO:0000256" key="1">
    <source>
        <dbReference type="SAM" id="SignalP"/>
    </source>
</evidence>
<gene>
    <name evidence="2" type="ORF">RAMLITH_04370</name>
</gene>
<comment type="caution">
    <text evidence="2">The sequence shown here is derived from an EMBL/GenBank/DDBJ whole genome shotgun (WGS) entry which is preliminary data.</text>
</comment>
<name>A0A7X6DD75_9BURK</name>